<dbReference type="GO" id="GO:0009289">
    <property type="term" value="C:pilus"/>
    <property type="evidence" value="ECO:0007669"/>
    <property type="project" value="UniProtKB-SubCell"/>
</dbReference>
<keyword evidence="6" id="KW-0281">Fimbrium</keyword>
<protein>
    <submittedName>
        <fullName evidence="10">VWA domain-containing protein</fullName>
    </submittedName>
</protein>
<organism evidence="10 11">
    <name type="scientific">Crenobacter caeni</name>
    <dbReference type="NCBI Taxonomy" id="2705474"/>
    <lineage>
        <taxon>Bacteria</taxon>
        <taxon>Pseudomonadati</taxon>
        <taxon>Pseudomonadota</taxon>
        <taxon>Betaproteobacteria</taxon>
        <taxon>Neisseriales</taxon>
        <taxon>Neisseriaceae</taxon>
        <taxon>Crenobacter</taxon>
    </lineage>
</organism>
<keyword evidence="8" id="KW-0732">Signal</keyword>
<keyword evidence="11" id="KW-1185">Reference proteome</keyword>
<feature type="region of interest" description="Disordered" evidence="7">
    <location>
        <begin position="229"/>
        <end position="257"/>
    </location>
</feature>
<evidence type="ECO:0000256" key="1">
    <source>
        <dbReference type="ARBA" id="ARBA00004561"/>
    </source>
</evidence>
<evidence type="ECO:0000256" key="5">
    <source>
        <dbReference type="ARBA" id="ARBA00022837"/>
    </source>
</evidence>
<dbReference type="InterPro" id="IPR008707">
    <property type="entry name" value="B-propeller_PilY1"/>
</dbReference>
<evidence type="ECO:0000256" key="6">
    <source>
        <dbReference type="ARBA" id="ARBA00023263"/>
    </source>
</evidence>
<dbReference type="Pfam" id="PF05567">
    <property type="entry name" value="T4P_PilY1"/>
    <property type="match status" value="1"/>
</dbReference>
<dbReference type="AlphaFoldDB" id="A0A6B2KQK1"/>
<keyword evidence="5" id="KW-0106">Calcium</keyword>
<evidence type="ECO:0000256" key="2">
    <source>
        <dbReference type="ARBA" id="ARBA00008387"/>
    </source>
</evidence>
<feature type="domain" description="VWFA" evidence="9">
    <location>
        <begin position="41"/>
        <end position="335"/>
    </location>
</feature>
<accession>A0A6B2KQK1</accession>
<evidence type="ECO:0000313" key="11">
    <source>
        <dbReference type="Proteomes" id="UP000482578"/>
    </source>
</evidence>
<dbReference type="Gene3D" id="3.40.50.410">
    <property type="entry name" value="von Willebrand factor, type A domain"/>
    <property type="match status" value="1"/>
</dbReference>
<comment type="subcellular location">
    <subcellularLocation>
        <location evidence="1">Fimbrium</location>
    </subcellularLocation>
</comment>
<dbReference type="InterPro" id="IPR011047">
    <property type="entry name" value="Quinoprotein_ADH-like_sf"/>
</dbReference>
<feature type="compositionally biased region" description="Polar residues" evidence="7">
    <location>
        <begin position="246"/>
        <end position="256"/>
    </location>
</feature>
<evidence type="ECO:0000256" key="7">
    <source>
        <dbReference type="SAM" id="MobiDB-lite"/>
    </source>
</evidence>
<dbReference type="SUPFAM" id="SSF53300">
    <property type="entry name" value="vWA-like"/>
    <property type="match status" value="1"/>
</dbReference>
<evidence type="ECO:0000256" key="4">
    <source>
        <dbReference type="ARBA" id="ARBA00022723"/>
    </source>
</evidence>
<dbReference type="Pfam" id="PF13519">
    <property type="entry name" value="VWA_2"/>
    <property type="match status" value="1"/>
</dbReference>
<keyword evidence="3" id="KW-1029">Fimbrium biogenesis</keyword>
<dbReference type="InterPro" id="IPR036465">
    <property type="entry name" value="vWFA_dom_sf"/>
</dbReference>
<evidence type="ECO:0000313" key="10">
    <source>
        <dbReference type="EMBL" id="NDV12420.1"/>
    </source>
</evidence>
<name>A0A6B2KQK1_9NEIS</name>
<dbReference type="RefSeq" id="WP_163315646.1">
    <property type="nucleotide sequence ID" value="NZ_JAAGAA010000004.1"/>
</dbReference>
<dbReference type="InterPro" id="IPR002035">
    <property type="entry name" value="VWF_A"/>
</dbReference>
<dbReference type="SMART" id="SM00327">
    <property type="entry name" value="VWA"/>
    <property type="match status" value="1"/>
</dbReference>
<evidence type="ECO:0000259" key="9">
    <source>
        <dbReference type="PROSITE" id="PS50234"/>
    </source>
</evidence>
<dbReference type="EMBL" id="JAAGAA010000004">
    <property type="protein sequence ID" value="NDV12420.1"/>
    <property type="molecule type" value="Genomic_DNA"/>
</dbReference>
<dbReference type="SUPFAM" id="SSF50998">
    <property type="entry name" value="Quinoprotein alcohol dehydrogenase-like"/>
    <property type="match status" value="1"/>
</dbReference>
<comment type="similarity">
    <text evidence="2">Belongs to the PilY1 family.</text>
</comment>
<dbReference type="GO" id="GO:0046872">
    <property type="term" value="F:metal ion binding"/>
    <property type="evidence" value="ECO:0007669"/>
    <property type="project" value="UniProtKB-KW"/>
</dbReference>
<dbReference type="PROSITE" id="PS50234">
    <property type="entry name" value="VWFA"/>
    <property type="match status" value="1"/>
</dbReference>
<gene>
    <name evidence="10" type="ORF">GZH52_06360</name>
</gene>
<dbReference type="Proteomes" id="UP000482578">
    <property type="component" value="Unassembled WGS sequence"/>
</dbReference>
<evidence type="ECO:0000256" key="3">
    <source>
        <dbReference type="ARBA" id="ARBA00022558"/>
    </source>
</evidence>
<feature type="signal peptide" evidence="8">
    <location>
        <begin position="1"/>
        <end position="23"/>
    </location>
</feature>
<feature type="chain" id="PRO_5025665549" evidence="8">
    <location>
        <begin position="24"/>
        <end position="895"/>
    </location>
</feature>
<comment type="caution">
    <text evidence="10">The sequence shown here is derived from an EMBL/GenBank/DDBJ whole genome shotgun (WGS) entry which is preliminary data.</text>
</comment>
<reference evidence="10 11" key="1">
    <citation type="submission" date="2020-02" db="EMBL/GenBank/DDBJ databases">
        <authorList>
            <person name="Yang Z."/>
        </authorList>
    </citation>
    <scope>NUCLEOTIDE SEQUENCE [LARGE SCALE GENOMIC DNA]</scope>
    <source>
        <strain evidence="10 11">HX-7-9</strain>
    </source>
</reference>
<keyword evidence="4" id="KW-0479">Metal-binding</keyword>
<proteinExistence type="inferred from homology"/>
<evidence type="ECO:0000256" key="8">
    <source>
        <dbReference type="SAM" id="SignalP"/>
    </source>
</evidence>
<sequence>MNANNKLLLAGLAASLLPISAMSAVSISDVPLAVRNNVRTNFIFMIDDSGSMKDKVSGSGGKTRMAVAQDAAKAVLDSLPSAKSRVAMVSFSNAGSQHLGGALDYGLRDLDSDSLSGIKSEISKLSPANWTPLSETLAGVGRYLANASADNTLNFSGNQTAKVSKFFEQNNTGRTELAGMSDSDYPIEYWCQRSNVIVMTDGESTEDVGLSGNVYLRDFDNDCPNCTYDRKTSNNHPPTSHIGGTHTYNQTDSSPRGSDYLDDVAQAIHEVDLRPDLLPPAGKAKGRTVSVYMIGFADDTLKDSPLMQESAAQGGGKFMYAGDEDKLKEAFQGAIDDAFAKENAAAAVAVVNTQVVVDNTAYASRYNSGTWSGDLMGYRLNTTTGIPIEPPAWSAAGLLAKRTDPRKIVTYSGSNGVVFSGAMGGLSAADVAALRGARLGDIVNAEPVVVKYGSRTVVFQPANDGMLHAFEGKLEAGGGEELFAYVPRALYTGSAPALSSQKLPLKAGANHQYLVDATPAVADFGSQKLLVGGLGKGGKAYYALDISSPDANNEVGYASKVKWEVVPDASKSGYSFATPLLVKTSKGDRVVVPSGYNNSDGKGYVFLLDPADGSVEATIETGVSGDLAYLAKPQDAVVTAVVDVIYGGDTQGNLFRFNLASETSVRIAQLKDGSGNVQPVTSAPLVTTGTNAGEFRVFVGTGQYLDVADIASTRRQTLYGVFDNSSVATPTLPNIRGSNGASCPTEGGDGAFVCQTLSGNDSSGYSVSANAIGSKKGWYVDLPVSGSRITSQGALSRGGVLVYTANKPTDTKCEPGGSSYLLTLNPETGGSLGNGVKGMVWISSALASRPVLVETADGERALVRHADQSFTSTKLWTPPVAGATTFRVLSWRELL</sequence>